<gene>
    <name evidence="1" type="primary">BnaA09g13930D</name>
    <name evidence="1" type="ORF">GSBRNA2T00070539001</name>
</gene>
<name>A0A078FI42_BRANA</name>
<accession>A0A078FI42</accession>
<evidence type="ECO:0000313" key="2">
    <source>
        <dbReference type="Proteomes" id="UP000028999"/>
    </source>
</evidence>
<dbReference type="AlphaFoldDB" id="A0A078FI42"/>
<proteinExistence type="predicted"/>
<reference evidence="1 2" key="1">
    <citation type="journal article" date="2014" name="Science">
        <title>Plant genetics. Early allopolyploid evolution in the post-Neolithic Brassica napus oilseed genome.</title>
        <authorList>
            <person name="Chalhoub B."/>
            <person name="Denoeud F."/>
            <person name="Liu S."/>
            <person name="Parkin I.A."/>
            <person name="Tang H."/>
            <person name="Wang X."/>
            <person name="Chiquet J."/>
            <person name="Belcram H."/>
            <person name="Tong C."/>
            <person name="Samans B."/>
            <person name="Correa M."/>
            <person name="Da Silva C."/>
            <person name="Just J."/>
            <person name="Falentin C."/>
            <person name="Koh C.S."/>
            <person name="Le Clainche I."/>
            <person name="Bernard M."/>
            <person name="Bento P."/>
            <person name="Noel B."/>
            <person name="Labadie K."/>
            <person name="Alberti A."/>
            <person name="Charles M."/>
            <person name="Arnaud D."/>
            <person name="Guo H."/>
            <person name="Daviaud C."/>
            <person name="Alamery S."/>
            <person name="Jabbari K."/>
            <person name="Zhao M."/>
            <person name="Edger P.P."/>
            <person name="Chelaifa H."/>
            <person name="Tack D."/>
            <person name="Lassalle G."/>
            <person name="Mestiri I."/>
            <person name="Schnel N."/>
            <person name="Le Paslier M.C."/>
            <person name="Fan G."/>
            <person name="Renault V."/>
            <person name="Bayer P.E."/>
            <person name="Golicz A.A."/>
            <person name="Manoli S."/>
            <person name="Lee T.H."/>
            <person name="Thi V.H."/>
            <person name="Chalabi S."/>
            <person name="Hu Q."/>
            <person name="Fan C."/>
            <person name="Tollenaere R."/>
            <person name="Lu Y."/>
            <person name="Battail C."/>
            <person name="Shen J."/>
            <person name="Sidebottom C.H."/>
            <person name="Wang X."/>
            <person name="Canaguier A."/>
            <person name="Chauveau A."/>
            <person name="Berard A."/>
            <person name="Deniot G."/>
            <person name="Guan M."/>
            <person name="Liu Z."/>
            <person name="Sun F."/>
            <person name="Lim Y.P."/>
            <person name="Lyons E."/>
            <person name="Town C.D."/>
            <person name="Bancroft I."/>
            <person name="Wang X."/>
            <person name="Meng J."/>
            <person name="Ma J."/>
            <person name="Pires J.C."/>
            <person name="King G.J."/>
            <person name="Brunel D."/>
            <person name="Delourme R."/>
            <person name="Renard M."/>
            <person name="Aury J.M."/>
            <person name="Adams K.L."/>
            <person name="Batley J."/>
            <person name="Snowdon R.J."/>
            <person name="Tost J."/>
            <person name="Edwards D."/>
            <person name="Zhou Y."/>
            <person name="Hua W."/>
            <person name="Sharpe A.G."/>
            <person name="Paterson A.H."/>
            <person name="Guan C."/>
            <person name="Wincker P."/>
        </authorList>
    </citation>
    <scope>NUCLEOTIDE SEQUENCE [LARGE SCALE GENOMIC DNA]</scope>
    <source>
        <strain evidence="2">cv. Darmor-bzh</strain>
    </source>
</reference>
<protein>
    <submittedName>
        <fullName evidence="1">BnaA09g13930D protein</fullName>
    </submittedName>
</protein>
<evidence type="ECO:0000313" key="1">
    <source>
        <dbReference type="EMBL" id="CDY12881.1"/>
    </source>
</evidence>
<dbReference type="PaxDb" id="3708-A0A078FI42"/>
<keyword evidence="2" id="KW-1185">Reference proteome</keyword>
<organism evidence="1 2">
    <name type="scientific">Brassica napus</name>
    <name type="common">Rape</name>
    <dbReference type="NCBI Taxonomy" id="3708"/>
    <lineage>
        <taxon>Eukaryota</taxon>
        <taxon>Viridiplantae</taxon>
        <taxon>Streptophyta</taxon>
        <taxon>Embryophyta</taxon>
        <taxon>Tracheophyta</taxon>
        <taxon>Spermatophyta</taxon>
        <taxon>Magnoliopsida</taxon>
        <taxon>eudicotyledons</taxon>
        <taxon>Gunneridae</taxon>
        <taxon>Pentapetalae</taxon>
        <taxon>rosids</taxon>
        <taxon>malvids</taxon>
        <taxon>Brassicales</taxon>
        <taxon>Brassicaceae</taxon>
        <taxon>Brassiceae</taxon>
        <taxon>Brassica</taxon>
    </lineage>
</organism>
<dbReference type="EMBL" id="LK032028">
    <property type="protein sequence ID" value="CDY12881.1"/>
    <property type="molecule type" value="Genomic_DNA"/>
</dbReference>
<sequence>MEESRRTEQLLCLLPSS</sequence>
<dbReference type="Proteomes" id="UP000028999">
    <property type="component" value="Unassembled WGS sequence"/>
</dbReference>